<gene>
    <name evidence="2" type="ordered locus">BN6_38940</name>
</gene>
<dbReference type="AlphaFoldDB" id="K0K3S7"/>
<keyword evidence="1" id="KW-0472">Membrane</keyword>
<dbReference type="Proteomes" id="UP000006281">
    <property type="component" value="Chromosome"/>
</dbReference>
<dbReference type="STRING" id="1179773.BN6_38940"/>
<dbReference type="Pfam" id="PF10067">
    <property type="entry name" value="DUF2306"/>
    <property type="match status" value="1"/>
</dbReference>
<feature type="transmembrane region" description="Helical" evidence="1">
    <location>
        <begin position="183"/>
        <end position="200"/>
    </location>
</feature>
<accession>K0K3S7</accession>
<protein>
    <submittedName>
        <fullName evidence="2">Uncharacterized protein</fullName>
    </submittedName>
</protein>
<dbReference type="eggNOG" id="COG5395">
    <property type="taxonomic scope" value="Bacteria"/>
</dbReference>
<dbReference type="EMBL" id="HE804045">
    <property type="protein sequence ID" value="CCH31183.1"/>
    <property type="molecule type" value="Genomic_DNA"/>
</dbReference>
<dbReference type="InterPro" id="IPR018750">
    <property type="entry name" value="DUF2306_membrane"/>
</dbReference>
<dbReference type="OrthoDB" id="4698148at2"/>
<proteinExistence type="predicted"/>
<dbReference type="BioCyc" id="SESP1179773:BN6_RS18840-MONOMER"/>
<dbReference type="RefSeq" id="WP_015101295.1">
    <property type="nucleotide sequence ID" value="NC_019673.1"/>
</dbReference>
<feature type="transmembrane region" description="Helical" evidence="1">
    <location>
        <begin position="149"/>
        <end position="171"/>
    </location>
</feature>
<keyword evidence="3" id="KW-1185">Reference proteome</keyword>
<keyword evidence="1" id="KW-1133">Transmembrane helix</keyword>
<evidence type="ECO:0000313" key="3">
    <source>
        <dbReference type="Proteomes" id="UP000006281"/>
    </source>
</evidence>
<name>K0K3S7_SACES</name>
<dbReference type="KEGG" id="sesp:BN6_38940"/>
<evidence type="ECO:0000313" key="2">
    <source>
        <dbReference type="EMBL" id="CCH31183.1"/>
    </source>
</evidence>
<keyword evidence="1" id="KW-0812">Transmembrane</keyword>
<dbReference type="PATRIC" id="fig|1179773.3.peg.3895"/>
<feature type="transmembrane region" description="Helical" evidence="1">
    <location>
        <begin position="86"/>
        <end position="108"/>
    </location>
</feature>
<dbReference type="HOGENOM" id="CLU_078522_0_0_11"/>
<feature type="transmembrane region" description="Helical" evidence="1">
    <location>
        <begin position="48"/>
        <end position="74"/>
    </location>
</feature>
<sequence length="219" mass="23458">MTRRTRQWPVPAGLIALSLVPVVAGGVRLTQLTAGGPVGPDNARFFAMPVPVVLHIGCATVFCVLGAFQFVPALRRRPWHRRAGRVVLPCGLVAALSGLWMTVAYPWPAGDGPVLYGLRLLFGTAMAVALVLGFRAVRRREFAAHSAWVMRGYAIGIGAGTQAVVTAAWFIPFGAPDETTRALLLGAGWLINLAVVEWRLRRVRPAAASKLRSAATSSR</sequence>
<organism evidence="2 3">
    <name type="scientific">Saccharothrix espanaensis (strain ATCC 51144 / DSM 44229 / JCM 9112 / NBRC 15066 / NRRL 15764)</name>
    <dbReference type="NCBI Taxonomy" id="1179773"/>
    <lineage>
        <taxon>Bacteria</taxon>
        <taxon>Bacillati</taxon>
        <taxon>Actinomycetota</taxon>
        <taxon>Actinomycetes</taxon>
        <taxon>Pseudonocardiales</taxon>
        <taxon>Pseudonocardiaceae</taxon>
        <taxon>Saccharothrix</taxon>
    </lineage>
</organism>
<evidence type="ECO:0000256" key="1">
    <source>
        <dbReference type="SAM" id="Phobius"/>
    </source>
</evidence>
<reference evidence="2 3" key="1">
    <citation type="journal article" date="2012" name="BMC Genomics">
        <title>Complete genome sequence of Saccharothrix espanaensis DSM 44229T and comparison to the other completely sequenced Pseudonocardiaceae.</title>
        <authorList>
            <person name="Strobel T."/>
            <person name="Al-Dilaimi A."/>
            <person name="Blom J."/>
            <person name="Gessner A."/>
            <person name="Kalinowski J."/>
            <person name="Luzhetska M."/>
            <person name="Puhler A."/>
            <person name="Szczepanowski R."/>
            <person name="Bechthold A."/>
            <person name="Ruckert C."/>
        </authorList>
    </citation>
    <scope>NUCLEOTIDE SEQUENCE [LARGE SCALE GENOMIC DNA]</scope>
    <source>
        <strain evidence="3">ATCC 51144 / DSM 44229 / JCM 9112 / NBRC 15066 / NRRL 15764</strain>
    </source>
</reference>
<feature type="transmembrane region" description="Helical" evidence="1">
    <location>
        <begin position="114"/>
        <end position="137"/>
    </location>
</feature>